<accession>A0ABP7AIX0</accession>
<feature type="transmembrane region" description="Helical" evidence="7">
    <location>
        <begin position="157"/>
        <end position="180"/>
    </location>
</feature>
<dbReference type="Gene3D" id="1.10.3720.10">
    <property type="entry name" value="MetI-like"/>
    <property type="match status" value="1"/>
</dbReference>
<dbReference type="PANTHER" id="PTHR43163">
    <property type="entry name" value="DIPEPTIDE TRANSPORT SYSTEM PERMEASE PROTEIN DPPB-RELATED"/>
    <property type="match status" value="1"/>
</dbReference>
<name>A0ABP7AIX0_9ACTN</name>
<dbReference type="EMBL" id="BAAAZO010000012">
    <property type="protein sequence ID" value="GAA3633702.1"/>
    <property type="molecule type" value="Genomic_DNA"/>
</dbReference>
<keyword evidence="6 7" id="KW-0472">Membrane</keyword>
<gene>
    <name evidence="9" type="ORF">GCM10022223_60040</name>
</gene>
<evidence type="ECO:0000313" key="10">
    <source>
        <dbReference type="Proteomes" id="UP001501074"/>
    </source>
</evidence>
<sequence length="341" mass="35880">MPGSPSNPHDGARRDQTRRAAVVRSWARASGRLIAYAVAVTLAVVVLAFGLSRAMPGSALSAQLGSHATDATRQQLAAQLGLDRPWWSQLGTLLRNLITHGDVGPSMVNGESVRSAITARAGATLSIVVLAMLIAVLLATAIAVVSATHQNRWPDHVLRVVLSAGIAVPAFWLGLLLVLLFSVHLRWFPVAGLGTGPAAWLRSLVLPAVTAAVGIVPLLARSLRAQLLEVLHADFVVAARATGLSSRRILLRHLIPNAALPALTLVGTNLAYLIGGTFVVESVFTIPGVGDLMFRSITNRDSTTITGIVIYTAVLVVVVNLLTDLVVRLLDPRLARGGAAL</sequence>
<feature type="transmembrane region" description="Helical" evidence="7">
    <location>
        <begin position="200"/>
        <end position="220"/>
    </location>
</feature>
<feature type="domain" description="ABC transmembrane type-1" evidence="8">
    <location>
        <begin position="121"/>
        <end position="327"/>
    </location>
</feature>
<dbReference type="InterPro" id="IPR035906">
    <property type="entry name" value="MetI-like_sf"/>
</dbReference>
<dbReference type="PROSITE" id="PS50928">
    <property type="entry name" value="ABC_TM1"/>
    <property type="match status" value="1"/>
</dbReference>
<comment type="similarity">
    <text evidence="7">Belongs to the binding-protein-dependent transport system permease family.</text>
</comment>
<feature type="transmembrane region" description="Helical" evidence="7">
    <location>
        <begin position="33"/>
        <end position="51"/>
    </location>
</feature>
<evidence type="ECO:0000256" key="7">
    <source>
        <dbReference type="RuleBase" id="RU363032"/>
    </source>
</evidence>
<dbReference type="CDD" id="cd06261">
    <property type="entry name" value="TM_PBP2"/>
    <property type="match status" value="1"/>
</dbReference>
<evidence type="ECO:0000313" key="9">
    <source>
        <dbReference type="EMBL" id="GAA3633702.1"/>
    </source>
</evidence>
<feature type="transmembrane region" description="Helical" evidence="7">
    <location>
        <begin position="254"/>
        <end position="274"/>
    </location>
</feature>
<evidence type="ECO:0000256" key="3">
    <source>
        <dbReference type="ARBA" id="ARBA00022475"/>
    </source>
</evidence>
<evidence type="ECO:0000256" key="4">
    <source>
        <dbReference type="ARBA" id="ARBA00022692"/>
    </source>
</evidence>
<dbReference type="SUPFAM" id="SSF161098">
    <property type="entry name" value="MetI-like"/>
    <property type="match status" value="1"/>
</dbReference>
<dbReference type="PANTHER" id="PTHR43163:SF6">
    <property type="entry name" value="DIPEPTIDE TRANSPORT SYSTEM PERMEASE PROTEIN DPPB-RELATED"/>
    <property type="match status" value="1"/>
</dbReference>
<evidence type="ECO:0000256" key="2">
    <source>
        <dbReference type="ARBA" id="ARBA00022448"/>
    </source>
</evidence>
<feature type="transmembrane region" description="Helical" evidence="7">
    <location>
        <begin position="123"/>
        <end position="145"/>
    </location>
</feature>
<keyword evidence="3" id="KW-1003">Cell membrane</keyword>
<dbReference type="InterPro" id="IPR000515">
    <property type="entry name" value="MetI-like"/>
</dbReference>
<keyword evidence="2 7" id="KW-0813">Transport</keyword>
<reference evidence="10" key="1">
    <citation type="journal article" date="2019" name="Int. J. Syst. Evol. Microbiol.">
        <title>The Global Catalogue of Microorganisms (GCM) 10K type strain sequencing project: providing services to taxonomists for standard genome sequencing and annotation.</title>
        <authorList>
            <consortium name="The Broad Institute Genomics Platform"/>
            <consortium name="The Broad Institute Genome Sequencing Center for Infectious Disease"/>
            <person name="Wu L."/>
            <person name="Ma J."/>
        </authorList>
    </citation>
    <scope>NUCLEOTIDE SEQUENCE [LARGE SCALE GENOMIC DNA]</scope>
    <source>
        <strain evidence="10">JCM 16902</strain>
    </source>
</reference>
<dbReference type="RefSeq" id="WP_231485682.1">
    <property type="nucleotide sequence ID" value="NZ_BAAAZO010000012.1"/>
</dbReference>
<evidence type="ECO:0000256" key="6">
    <source>
        <dbReference type="ARBA" id="ARBA00023136"/>
    </source>
</evidence>
<dbReference type="Pfam" id="PF00528">
    <property type="entry name" value="BPD_transp_1"/>
    <property type="match status" value="1"/>
</dbReference>
<protein>
    <submittedName>
        <fullName evidence="9">ABC transporter permease</fullName>
    </submittedName>
</protein>
<proteinExistence type="inferred from homology"/>
<organism evidence="9 10">
    <name type="scientific">Kineosporia mesophila</name>
    <dbReference type="NCBI Taxonomy" id="566012"/>
    <lineage>
        <taxon>Bacteria</taxon>
        <taxon>Bacillati</taxon>
        <taxon>Actinomycetota</taxon>
        <taxon>Actinomycetes</taxon>
        <taxon>Kineosporiales</taxon>
        <taxon>Kineosporiaceae</taxon>
        <taxon>Kineosporia</taxon>
    </lineage>
</organism>
<feature type="transmembrane region" description="Helical" evidence="7">
    <location>
        <begin position="308"/>
        <end position="327"/>
    </location>
</feature>
<comment type="subcellular location">
    <subcellularLocation>
        <location evidence="1 7">Cell membrane</location>
        <topology evidence="1 7">Multi-pass membrane protein</topology>
    </subcellularLocation>
</comment>
<evidence type="ECO:0000256" key="5">
    <source>
        <dbReference type="ARBA" id="ARBA00022989"/>
    </source>
</evidence>
<evidence type="ECO:0000259" key="8">
    <source>
        <dbReference type="PROSITE" id="PS50928"/>
    </source>
</evidence>
<dbReference type="Proteomes" id="UP001501074">
    <property type="component" value="Unassembled WGS sequence"/>
</dbReference>
<keyword evidence="10" id="KW-1185">Reference proteome</keyword>
<keyword evidence="4 7" id="KW-0812">Transmembrane</keyword>
<keyword evidence="5 7" id="KW-1133">Transmembrane helix</keyword>
<evidence type="ECO:0000256" key="1">
    <source>
        <dbReference type="ARBA" id="ARBA00004651"/>
    </source>
</evidence>
<comment type="caution">
    <text evidence="9">The sequence shown here is derived from an EMBL/GenBank/DDBJ whole genome shotgun (WGS) entry which is preliminary data.</text>
</comment>